<dbReference type="SUPFAM" id="SSF56112">
    <property type="entry name" value="Protein kinase-like (PK-like)"/>
    <property type="match status" value="1"/>
</dbReference>
<name>A0AAJ6AJK2_9MICC</name>
<accession>A0AAJ6AJK2</accession>
<keyword evidence="3" id="KW-1185">Reference proteome</keyword>
<dbReference type="InterPro" id="IPR011009">
    <property type="entry name" value="Kinase-like_dom_sf"/>
</dbReference>
<protein>
    <submittedName>
        <fullName evidence="2">Phosphotransferase</fullName>
    </submittedName>
</protein>
<dbReference type="AlphaFoldDB" id="A0AAJ6AJK2"/>
<proteinExistence type="predicted"/>
<evidence type="ECO:0000313" key="2">
    <source>
        <dbReference type="EMBL" id="WGH93197.1"/>
    </source>
</evidence>
<dbReference type="Pfam" id="PF01636">
    <property type="entry name" value="APH"/>
    <property type="match status" value="1"/>
</dbReference>
<dbReference type="EMBL" id="CP122566">
    <property type="protein sequence ID" value="WGH93197.1"/>
    <property type="molecule type" value="Genomic_DNA"/>
</dbReference>
<sequence>MNSHDLIELLGDYCAREGFRLDRAAVIDTQRRGPELTWLVEGFVVDGVRERRRYWGITTEILPVGVAEMITANDGTELELWEHPADPLLPGLKLASTPGTVQQRFEHLGELRSLRMVAYRPLRRAVLRADFHRGRGQDHSFFLKVLPEGEAHQIYQKHLVCAEAGVPVVLPVAEPSRDILVLDAGCGISLTELVNSGRGEAFSLCELRAVLEQLPDQLVDLPHRASWAERVSEFAVGAQHQFLGQAGRLEQLSTEIHRRLDATDPGPQVAVHGDLYEAHLLLDPTTGAIRSILDVDAAGPGHHIDDLACLIGHLAVSETSVTLHQRWRLVETYFDQLTHPNLMARTAPFRDPVDASGLGGRAAAVVLSLLSTLSEHDVQAAEQRLELAERLLEHS</sequence>
<reference evidence="2 3" key="1">
    <citation type="submission" date="2023-03" db="EMBL/GenBank/DDBJ databases">
        <title>Complete genome sequences of several Auritidibacter ignavus strains isolated from ear infections.</title>
        <authorList>
            <person name="Baehr T."/>
            <person name="Baumhoegger A.M."/>
        </authorList>
    </citation>
    <scope>NUCLEOTIDE SEQUENCE [LARGE SCALE GENOMIC DNA]</scope>
    <source>
        <strain evidence="2 3">BABAE-6</strain>
    </source>
</reference>
<feature type="domain" description="Aminoglycoside phosphotransferase" evidence="1">
    <location>
        <begin position="131"/>
        <end position="317"/>
    </location>
</feature>
<evidence type="ECO:0000259" key="1">
    <source>
        <dbReference type="Pfam" id="PF01636"/>
    </source>
</evidence>
<evidence type="ECO:0000313" key="3">
    <source>
        <dbReference type="Proteomes" id="UP001224674"/>
    </source>
</evidence>
<dbReference type="RefSeq" id="WP_279674864.1">
    <property type="nucleotide sequence ID" value="NZ_CP122565.1"/>
</dbReference>
<dbReference type="Gene3D" id="3.90.1200.10">
    <property type="match status" value="1"/>
</dbReference>
<gene>
    <name evidence="2" type="ORF">QDX21_13075</name>
</gene>
<dbReference type="Proteomes" id="UP001224674">
    <property type="component" value="Chromosome"/>
</dbReference>
<organism evidence="2 3">
    <name type="scientific">Auritidibacter ignavus</name>
    <dbReference type="NCBI Taxonomy" id="678932"/>
    <lineage>
        <taxon>Bacteria</taxon>
        <taxon>Bacillati</taxon>
        <taxon>Actinomycetota</taxon>
        <taxon>Actinomycetes</taxon>
        <taxon>Micrococcales</taxon>
        <taxon>Micrococcaceae</taxon>
        <taxon>Auritidibacter</taxon>
    </lineage>
</organism>
<dbReference type="InterPro" id="IPR002575">
    <property type="entry name" value="Aminoglycoside_PTrfase"/>
</dbReference>